<reference evidence="2" key="1">
    <citation type="submission" date="2016-10" db="EMBL/GenBank/DDBJ databases">
        <authorList>
            <person name="Varghese N."/>
            <person name="Submissions S."/>
        </authorList>
    </citation>
    <scope>NUCLEOTIDE SEQUENCE [LARGE SCALE GENOMIC DNA]</scope>
    <source>
        <strain evidence="2">DSM 18887</strain>
    </source>
</reference>
<dbReference type="EMBL" id="FOGB01000007">
    <property type="protein sequence ID" value="SEQ73315.1"/>
    <property type="molecule type" value="Genomic_DNA"/>
</dbReference>
<dbReference type="Proteomes" id="UP000198749">
    <property type="component" value="Unassembled WGS sequence"/>
</dbReference>
<name>A0A1H9IFZ1_9GAMM</name>
<dbReference type="RefSeq" id="WP_091358711.1">
    <property type="nucleotide sequence ID" value="NZ_AP025284.1"/>
</dbReference>
<dbReference type="OrthoDB" id="6228467at2"/>
<proteinExistence type="predicted"/>
<evidence type="ECO:0000313" key="2">
    <source>
        <dbReference type="Proteomes" id="UP000198749"/>
    </source>
</evidence>
<accession>A0A1H9IFZ1</accession>
<dbReference type="STRING" id="355243.SAMN03080615_02527"/>
<gene>
    <name evidence="1" type="ORF">SAMN03080615_02527</name>
</gene>
<keyword evidence="2" id="KW-1185">Reference proteome</keyword>
<evidence type="ECO:0000313" key="1">
    <source>
        <dbReference type="EMBL" id="SEQ73315.1"/>
    </source>
</evidence>
<organism evidence="1 2">
    <name type="scientific">Amphritea atlantica</name>
    <dbReference type="NCBI Taxonomy" id="355243"/>
    <lineage>
        <taxon>Bacteria</taxon>
        <taxon>Pseudomonadati</taxon>
        <taxon>Pseudomonadota</taxon>
        <taxon>Gammaproteobacteria</taxon>
        <taxon>Oceanospirillales</taxon>
        <taxon>Oceanospirillaceae</taxon>
        <taxon>Amphritea</taxon>
    </lineage>
</organism>
<dbReference type="AlphaFoldDB" id="A0A1H9IFZ1"/>
<sequence>MNSVELIRRLSLEGAENFYTVMPWINPIPKSAEEILEKMEIARQRLQYAAERQGAIEDTDSERALISRLKTEIEAIIGANK</sequence>
<protein>
    <submittedName>
        <fullName evidence="1">Uncharacterized protein</fullName>
    </submittedName>
</protein>